<sequence>HDEAREAIGVEGKHRKKDKLVKFPQIPHRRTLAGEKLGGKDLKEAKCERSGIVRPGDMQMGTGYIQRGLICDRGSADFWNPSHQDGHEK</sequence>
<name>A0A0N5CLI6_THECL</name>
<protein>
    <submittedName>
        <fullName evidence="3">Polyprotein</fullName>
    </submittedName>
</protein>
<organism evidence="3">
    <name type="scientific">Thelazia callipaeda</name>
    <name type="common">Oriental eyeworm</name>
    <name type="synonym">Parasitic nematode</name>
    <dbReference type="NCBI Taxonomy" id="103827"/>
    <lineage>
        <taxon>Eukaryota</taxon>
        <taxon>Metazoa</taxon>
        <taxon>Ecdysozoa</taxon>
        <taxon>Nematoda</taxon>
        <taxon>Chromadorea</taxon>
        <taxon>Rhabditida</taxon>
        <taxon>Spirurina</taxon>
        <taxon>Spiruromorpha</taxon>
        <taxon>Thelazioidea</taxon>
        <taxon>Thelaziidae</taxon>
        <taxon>Thelazia</taxon>
    </lineage>
</organism>
<reference evidence="1 2" key="2">
    <citation type="submission" date="2018-11" db="EMBL/GenBank/DDBJ databases">
        <authorList>
            <consortium name="Pathogen Informatics"/>
        </authorList>
    </citation>
    <scope>NUCLEOTIDE SEQUENCE [LARGE SCALE GENOMIC DNA]</scope>
</reference>
<evidence type="ECO:0000313" key="1">
    <source>
        <dbReference type="EMBL" id="VDM96167.1"/>
    </source>
</evidence>
<dbReference type="Proteomes" id="UP000276776">
    <property type="component" value="Unassembled WGS sequence"/>
</dbReference>
<proteinExistence type="predicted"/>
<dbReference type="WBParaSite" id="TCLT_0000097201-mRNA-1">
    <property type="protein sequence ID" value="TCLT_0000097201-mRNA-1"/>
    <property type="gene ID" value="TCLT_0000097201"/>
</dbReference>
<evidence type="ECO:0000313" key="3">
    <source>
        <dbReference type="WBParaSite" id="TCLT_0000097201-mRNA-1"/>
    </source>
</evidence>
<dbReference type="AlphaFoldDB" id="A0A0N5CLI6"/>
<keyword evidence="2" id="KW-1185">Reference proteome</keyword>
<gene>
    <name evidence="1" type="ORF">TCLT_LOCUS973</name>
</gene>
<evidence type="ECO:0000313" key="2">
    <source>
        <dbReference type="Proteomes" id="UP000276776"/>
    </source>
</evidence>
<reference evidence="3" key="1">
    <citation type="submission" date="2017-02" db="UniProtKB">
        <authorList>
            <consortium name="WormBaseParasite"/>
        </authorList>
    </citation>
    <scope>IDENTIFICATION</scope>
</reference>
<dbReference type="EMBL" id="UYYF01000097">
    <property type="protein sequence ID" value="VDM96167.1"/>
    <property type="molecule type" value="Genomic_DNA"/>
</dbReference>
<accession>A0A0N5CLI6</accession>